<dbReference type="RefSeq" id="WP_130421404.1">
    <property type="nucleotide sequence ID" value="NZ_SHKW01000001.1"/>
</dbReference>
<dbReference type="OrthoDB" id="184152at2"/>
<dbReference type="PROSITE" id="PS51892">
    <property type="entry name" value="SUBTILASE"/>
    <property type="match status" value="1"/>
</dbReference>
<dbReference type="Pfam" id="PF00082">
    <property type="entry name" value="Peptidase_S8"/>
    <property type="match status" value="1"/>
</dbReference>
<dbReference type="EMBL" id="SHKW01000001">
    <property type="protein sequence ID" value="RZU43099.1"/>
    <property type="molecule type" value="Genomic_DNA"/>
</dbReference>
<evidence type="ECO:0000256" key="5">
    <source>
        <dbReference type="PROSITE-ProRule" id="PRU01240"/>
    </source>
</evidence>
<keyword evidence="8" id="KW-1185">Reference proteome</keyword>
<dbReference type="AlphaFoldDB" id="A0A4Q7Z0U3"/>
<dbReference type="PROSITE" id="PS00136">
    <property type="entry name" value="SUBTILASE_ASP"/>
    <property type="match status" value="1"/>
</dbReference>
<dbReference type="PRINTS" id="PR00723">
    <property type="entry name" value="SUBTILISIN"/>
</dbReference>
<dbReference type="PANTHER" id="PTHR43806:SF11">
    <property type="entry name" value="CEREVISIN-RELATED"/>
    <property type="match status" value="1"/>
</dbReference>
<comment type="caution">
    <text evidence="7">The sequence shown here is derived from an EMBL/GenBank/DDBJ whole genome shotgun (WGS) entry which is preliminary data.</text>
</comment>
<dbReference type="InterPro" id="IPR036852">
    <property type="entry name" value="Peptidase_S8/S53_dom_sf"/>
</dbReference>
<evidence type="ECO:0000313" key="8">
    <source>
        <dbReference type="Proteomes" id="UP000292958"/>
    </source>
</evidence>
<keyword evidence="2" id="KW-0645">Protease</keyword>
<dbReference type="InterPro" id="IPR023827">
    <property type="entry name" value="Peptidase_S8_Asp-AS"/>
</dbReference>
<protein>
    <submittedName>
        <fullName evidence="7">Subtilase family protein</fullName>
    </submittedName>
</protein>
<evidence type="ECO:0000256" key="1">
    <source>
        <dbReference type="ARBA" id="ARBA00011073"/>
    </source>
</evidence>
<organism evidence="7 8">
    <name type="scientific">Edaphobacter modestus</name>
    <dbReference type="NCBI Taxonomy" id="388466"/>
    <lineage>
        <taxon>Bacteria</taxon>
        <taxon>Pseudomonadati</taxon>
        <taxon>Acidobacteriota</taxon>
        <taxon>Terriglobia</taxon>
        <taxon>Terriglobales</taxon>
        <taxon>Acidobacteriaceae</taxon>
        <taxon>Edaphobacter</taxon>
    </lineage>
</organism>
<comment type="similarity">
    <text evidence="1 5">Belongs to the peptidase S8 family.</text>
</comment>
<evidence type="ECO:0000256" key="3">
    <source>
        <dbReference type="ARBA" id="ARBA00022801"/>
    </source>
</evidence>
<sequence>MSRVRVAVLDSGVHPSHPHVGNLAKGVQITAQGESEDTLDRLGHGTAVASVIHHLSPQVEIVPVKIFDNQLATNLAIILRAVDWCLQNDIQVINLSLGTTNEQHREAFEQMGSRVALHDAVVVSAHSMEATRLLPGTLPGIVGVVADARCDPTGYSIQREEEKTIFGALPYPRDIPGVPREANLNGVSFAVARVSAYIGRSWSQRTQDESWEAILSSPDHAPALQFL</sequence>
<dbReference type="Proteomes" id="UP000292958">
    <property type="component" value="Unassembled WGS sequence"/>
</dbReference>
<dbReference type="InterPro" id="IPR015500">
    <property type="entry name" value="Peptidase_S8_subtilisin-rel"/>
</dbReference>
<keyword evidence="4" id="KW-0720">Serine protease</keyword>
<dbReference type="Gene3D" id="3.40.50.200">
    <property type="entry name" value="Peptidase S8/S53 domain"/>
    <property type="match status" value="1"/>
</dbReference>
<proteinExistence type="inferred from homology"/>
<keyword evidence="3" id="KW-0378">Hydrolase</keyword>
<evidence type="ECO:0000256" key="2">
    <source>
        <dbReference type="ARBA" id="ARBA00022670"/>
    </source>
</evidence>
<evidence type="ECO:0000259" key="6">
    <source>
        <dbReference type="Pfam" id="PF00082"/>
    </source>
</evidence>
<feature type="domain" description="Peptidase S8/S53" evidence="6">
    <location>
        <begin position="4"/>
        <end position="109"/>
    </location>
</feature>
<gene>
    <name evidence="7" type="ORF">BDD14_4726</name>
</gene>
<dbReference type="PANTHER" id="PTHR43806">
    <property type="entry name" value="PEPTIDASE S8"/>
    <property type="match status" value="1"/>
</dbReference>
<accession>A0A4Q7Z0U3</accession>
<dbReference type="SUPFAM" id="SSF52743">
    <property type="entry name" value="Subtilisin-like"/>
    <property type="match status" value="1"/>
</dbReference>
<evidence type="ECO:0000313" key="7">
    <source>
        <dbReference type="EMBL" id="RZU43099.1"/>
    </source>
</evidence>
<dbReference type="GO" id="GO:0006508">
    <property type="term" value="P:proteolysis"/>
    <property type="evidence" value="ECO:0007669"/>
    <property type="project" value="UniProtKB-KW"/>
</dbReference>
<reference evidence="7 8" key="1">
    <citation type="submission" date="2019-02" db="EMBL/GenBank/DDBJ databases">
        <title>Genomic Encyclopedia of Archaeal and Bacterial Type Strains, Phase II (KMG-II): from individual species to whole genera.</title>
        <authorList>
            <person name="Goeker M."/>
        </authorList>
    </citation>
    <scope>NUCLEOTIDE SEQUENCE [LARGE SCALE GENOMIC DNA]</scope>
    <source>
        <strain evidence="7 8">DSM 18101</strain>
    </source>
</reference>
<name>A0A4Q7Z0U3_9BACT</name>
<dbReference type="GO" id="GO:0004252">
    <property type="term" value="F:serine-type endopeptidase activity"/>
    <property type="evidence" value="ECO:0007669"/>
    <property type="project" value="InterPro"/>
</dbReference>
<comment type="caution">
    <text evidence="5">Lacks conserved residue(s) required for the propagation of feature annotation.</text>
</comment>
<dbReference type="InterPro" id="IPR050131">
    <property type="entry name" value="Peptidase_S8_subtilisin-like"/>
</dbReference>
<dbReference type="InterPro" id="IPR000209">
    <property type="entry name" value="Peptidase_S8/S53_dom"/>
</dbReference>
<evidence type="ECO:0000256" key="4">
    <source>
        <dbReference type="ARBA" id="ARBA00022825"/>
    </source>
</evidence>